<dbReference type="RefSeq" id="WP_015752082.1">
    <property type="nucleotide sequence ID" value="NC_013223.1"/>
</dbReference>
<dbReference type="InterPro" id="IPR050790">
    <property type="entry name" value="ExbB/TolQ_transport"/>
</dbReference>
<evidence type="ECO:0000256" key="6">
    <source>
        <dbReference type="RuleBase" id="RU004057"/>
    </source>
</evidence>
<dbReference type="Proteomes" id="UP000001052">
    <property type="component" value="Chromosome"/>
</dbReference>
<dbReference type="InterPro" id="IPR002898">
    <property type="entry name" value="MotA_ExbB_proton_chnl"/>
</dbReference>
<feature type="transmembrane region" description="Helical" evidence="7">
    <location>
        <begin position="102"/>
        <end position="122"/>
    </location>
</feature>
<feature type="transmembrane region" description="Helical" evidence="7">
    <location>
        <begin position="20"/>
        <end position="42"/>
    </location>
</feature>
<evidence type="ECO:0000256" key="4">
    <source>
        <dbReference type="ARBA" id="ARBA00022989"/>
    </source>
</evidence>
<evidence type="ECO:0000256" key="1">
    <source>
        <dbReference type="ARBA" id="ARBA00004651"/>
    </source>
</evidence>
<evidence type="ECO:0000256" key="2">
    <source>
        <dbReference type="ARBA" id="ARBA00022475"/>
    </source>
</evidence>
<keyword evidence="3 7" id="KW-0812">Transmembrane</keyword>
<evidence type="ECO:0000313" key="10">
    <source>
        <dbReference type="Proteomes" id="UP000001052"/>
    </source>
</evidence>
<reference evidence="9 10" key="2">
    <citation type="journal article" date="2010" name="Stand. Genomic Sci.">
        <title>Complete genome sequence of Desulfohalobium retbaense type strain (HR(100)).</title>
        <authorList>
            <person name="Spring S."/>
            <person name="Nolan M."/>
            <person name="Lapidus A."/>
            <person name="Glavina Del Rio T."/>
            <person name="Copeland A."/>
            <person name="Tice H."/>
            <person name="Cheng J.F."/>
            <person name="Lucas S."/>
            <person name="Land M."/>
            <person name="Chen F."/>
            <person name="Bruce D."/>
            <person name="Goodwin L."/>
            <person name="Pitluck S."/>
            <person name="Ivanova N."/>
            <person name="Mavromatis K."/>
            <person name="Mikhailova N."/>
            <person name="Pati A."/>
            <person name="Chen A."/>
            <person name="Palaniappan K."/>
            <person name="Hauser L."/>
            <person name="Chang Y.J."/>
            <person name="Jeffries C.D."/>
            <person name="Munk C."/>
            <person name="Kiss H."/>
            <person name="Chain P."/>
            <person name="Han C."/>
            <person name="Brettin T."/>
            <person name="Detter J.C."/>
            <person name="Schuler E."/>
            <person name="Goker M."/>
            <person name="Rohde M."/>
            <person name="Bristow J."/>
            <person name="Eisen J.A."/>
            <person name="Markowitz V."/>
            <person name="Hugenholtz P."/>
            <person name="Kyrpides N.C."/>
            <person name="Klenk H.P."/>
        </authorList>
    </citation>
    <scope>NUCLEOTIDE SEQUENCE [LARGE SCALE GENOMIC DNA]</scope>
    <source>
        <strain evidence="9 10">DSM 5692</strain>
    </source>
</reference>
<evidence type="ECO:0000313" key="9">
    <source>
        <dbReference type="EMBL" id="ACV68939.1"/>
    </source>
</evidence>
<evidence type="ECO:0000259" key="8">
    <source>
        <dbReference type="Pfam" id="PF01618"/>
    </source>
</evidence>
<keyword evidence="6" id="KW-0813">Transport</keyword>
<dbReference type="EMBL" id="CP001734">
    <property type="protein sequence ID" value="ACV68939.1"/>
    <property type="molecule type" value="Genomic_DNA"/>
</dbReference>
<dbReference type="HOGENOM" id="CLU_053325_4_5_7"/>
<evidence type="ECO:0000256" key="5">
    <source>
        <dbReference type="ARBA" id="ARBA00023136"/>
    </source>
</evidence>
<keyword evidence="2" id="KW-1003">Cell membrane</keyword>
<dbReference type="PANTHER" id="PTHR30625">
    <property type="entry name" value="PROTEIN TOLQ"/>
    <property type="match status" value="1"/>
</dbReference>
<feature type="domain" description="MotA/TolQ/ExbB proton channel" evidence="8">
    <location>
        <begin position="80"/>
        <end position="184"/>
    </location>
</feature>
<keyword evidence="5 7" id="KW-0472">Membrane</keyword>
<comment type="similarity">
    <text evidence="6">Belongs to the exbB/tolQ family.</text>
</comment>
<feature type="transmembrane region" description="Helical" evidence="7">
    <location>
        <begin position="153"/>
        <end position="174"/>
    </location>
</feature>
<dbReference type="STRING" id="485915.Dret_1655"/>
<dbReference type="AlphaFoldDB" id="C8X3E2"/>
<dbReference type="KEGG" id="drt:Dret_1655"/>
<dbReference type="GO" id="GO:0017038">
    <property type="term" value="P:protein import"/>
    <property type="evidence" value="ECO:0007669"/>
    <property type="project" value="TreeGrafter"/>
</dbReference>
<keyword evidence="6" id="KW-0653">Protein transport</keyword>
<dbReference type="GO" id="GO:0005886">
    <property type="term" value="C:plasma membrane"/>
    <property type="evidence" value="ECO:0007669"/>
    <property type="project" value="UniProtKB-SubCell"/>
</dbReference>
<organism evidence="9 10">
    <name type="scientific">Desulfohalobium retbaense (strain ATCC 49708 / DSM 5692 / JCM 16813 / HR100)</name>
    <dbReference type="NCBI Taxonomy" id="485915"/>
    <lineage>
        <taxon>Bacteria</taxon>
        <taxon>Pseudomonadati</taxon>
        <taxon>Thermodesulfobacteriota</taxon>
        <taxon>Desulfovibrionia</taxon>
        <taxon>Desulfovibrionales</taxon>
        <taxon>Desulfohalobiaceae</taxon>
        <taxon>Desulfohalobium</taxon>
    </lineage>
</organism>
<reference evidence="10" key="1">
    <citation type="submission" date="2009-09" db="EMBL/GenBank/DDBJ databases">
        <title>The complete chromosome of Desulfohalobium retbaense DSM 5692.</title>
        <authorList>
            <consortium name="US DOE Joint Genome Institute (JGI-PGF)"/>
            <person name="Lucas S."/>
            <person name="Copeland A."/>
            <person name="Lapidus A."/>
            <person name="Glavina del Rio T."/>
            <person name="Dalin E."/>
            <person name="Tice H."/>
            <person name="Bruce D."/>
            <person name="Goodwin L."/>
            <person name="Pitluck S."/>
            <person name="Kyrpides N."/>
            <person name="Mavromatis K."/>
            <person name="Ivanova N."/>
            <person name="Mikhailova N."/>
            <person name="Munk A.C."/>
            <person name="Brettin T."/>
            <person name="Detter J.C."/>
            <person name="Han C."/>
            <person name="Tapia R."/>
            <person name="Larimer F."/>
            <person name="Land M."/>
            <person name="Hauser L."/>
            <person name="Markowitz V."/>
            <person name="Cheng J.-F."/>
            <person name="Hugenholtz P."/>
            <person name="Woyke T."/>
            <person name="Wu D."/>
            <person name="Spring S."/>
            <person name="Klenk H.-P."/>
            <person name="Eisen J.A."/>
        </authorList>
    </citation>
    <scope>NUCLEOTIDE SEQUENCE [LARGE SCALE GENOMIC DNA]</scope>
    <source>
        <strain evidence="10">DSM 5692</strain>
    </source>
</reference>
<dbReference type="PANTHER" id="PTHR30625:SF11">
    <property type="entry name" value="MOTA_TOLQ_EXBB PROTON CHANNEL DOMAIN-CONTAINING PROTEIN"/>
    <property type="match status" value="1"/>
</dbReference>
<comment type="subcellular location">
    <subcellularLocation>
        <location evidence="1">Cell membrane</location>
        <topology evidence="1">Multi-pass membrane protein</topology>
    </subcellularLocation>
    <subcellularLocation>
        <location evidence="6">Membrane</location>
        <topology evidence="6">Multi-pass membrane protein</topology>
    </subcellularLocation>
</comment>
<evidence type="ECO:0000256" key="7">
    <source>
        <dbReference type="SAM" id="Phobius"/>
    </source>
</evidence>
<evidence type="ECO:0000256" key="3">
    <source>
        <dbReference type="ARBA" id="ARBA00022692"/>
    </source>
</evidence>
<protein>
    <submittedName>
        <fullName evidence="9">MotA/TolQ/ExbB proton channel</fullName>
    </submittedName>
</protein>
<dbReference type="Pfam" id="PF01618">
    <property type="entry name" value="MotA_ExbB"/>
    <property type="match status" value="1"/>
</dbReference>
<accession>C8X3E2</accession>
<gene>
    <name evidence="9" type="ordered locus">Dret_1655</name>
</gene>
<name>C8X3E2_DESRD</name>
<dbReference type="OrthoDB" id="9809716at2"/>
<keyword evidence="4 7" id="KW-1133">Transmembrane helix</keyword>
<dbReference type="eggNOG" id="COG0811">
    <property type="taxonomic scope" value="Bacteria"/>
</dbReference>
<keyword evidence="10" id="KW-1185">Reference proteome</keyword>
<proteinExistence type="inferred from homology"/>
<sequence>MVNEMLWRFWEFLQTGGGIMWPLLAVSVWMWWLILGKLAFFYRQRRALLPWTSCRDNLLRHQPVGAVWQKTLLQTALKWHIQPRQHYTAALNKTARKLERNVGAGVQTILVLAGVAPLLGLFGTVEGMVDTFTVLAHAGSGGASPMAGSISEALLSTQAGLLVSVPGLVLGAFLQRRAEGTRRRIRHLALQLSREQAALFHTKHKGPGDQEGGQHGLR</sequence>